<feature type="region of interest" description="Disordered" evidence="5">
    <location>
        <begin position="1"/>
        <end position="22"/>
    </location>
</feature>
<feature type="binding site" evidence="4">
    <location>
        <position position="192"/>
    </location>
    <ligand>
        <name>substrate</name>
    </ligand>
</feature>
<dbReference type="Gene3D" id="3.40.1410.10">
    <property type="entry name" value="Chorismate lyase-like"/>
    <property type="match status" value="1"/>
</dbReference>
<dbReference type="PANTHER" id="PTHR38683">
    <property type="entry name" value="CHORISMATE PYRUVATE-LYASE"/>
    <property type="match status" value="1"/>
</dbReference>
<comment type="pathway">
    <text evidence="4">Cofactor biosynthesis; ubiquinone biosynthesis.</text>
</comment>
<keyword evidence="4" id="KW-0670">Pyruvate</keyword>
<evidence type="ECO:0000256" key="3">
    <source>
        <dbReference type="ARBA" id="ARBA00023239"/>
    </source>
</evidence>
<keyword evidence="1 4" id="KW-0963">Cytoplasm</keyword>
<dbReference type="RefSeq" id="WP_379557859.1">
    <property type="nucleotide sequence ID" value="NZ_JBHTJS010000028.1"/>
</dbReference>
<evidence type="ECO:0000313" key="6">
    <source>
        <dbReference type="EMBL" id="MFD1007867.1"/>
    </source>
</evidence>
<accession>A0ABW3KJX9</accession>
<dbReference type="InterPro" id="IPR028978">
    <property type="entry name" value="Chorismate_lyase_/UTRA_dom_sf"/>
</dbReference>
<evidence type="ECO:0000256" key="4">
    <source>
        <dbReference type="HAMAP-Rule" id="MF_01632"/>
    </source>
</evidence>
<evidence type="ECO:0000313" key="7">
    <source>
        <dbReference type="Proteomes" id="UP001597048"/>
    </source>
</evidence>
<comment type="subcellular location">
    <subcellularLocation>
        <location evidence="4">Cytoplasm</location>
    </subcellularLocation>
</comment>
<reference evidence="7" key="1">
    <citation type="journal article" date="2019" name="Int. J. Syst. Evol. Microbiol.">
        <title>The Global Catalogue of Microorganisms (GCM) 10K type strain sequencing project: providing services to taxonomists for standard genome sequencing and annotation.</title>
        <authorList>
            <consortium name="The Broad Institute Genomics Platform"/>
            <consortium name="The Broad Institute Genome Sequencing Center for Infectious Disease"/>
            <person name="Wu L."/>
            <person name="Ma J."/>
        </authorList>
    </citation>
    <scope>NUCLEOTIDE SEQUENCE [LARGE SCALE GENOMIC DNA]</scope>
    <source>
        <strain evidence="7">CCUG 60525</strain>
    </source>
</reference>
<dbReference type="GO" id="GO:0016829">
    <property type="term" value="F:lyase activity"/>
    <property type="evidence" value="ECO:0007669"/>
    <property type="project" value="UniProtKB-KW"/>
</dbReference>
<comment type="caution">
    <text evidence="4">Lacks conserved residue(s) required for the propagation of feature annotation.</text>
</comment>
<keyword evidence="2 4" id="KW-0831">Ubiquinone biosynthesis</keyword>
<comment type="caution">
    <text evidence="6">The sequence shown here is derived from an EMBL/GenBank/DDBJ whole genome shotgun (WGS) entry which is preliminary data.</text>
</comment>
<name>A0ABW3KJX9_9GAMM</name>
<keyword evidence="3 4" id="KW-0456">Lyase</keyword>
<comment type="function">
    <text evidence="4">Removes the pyruvyl group from chorismate, with concomitant aromatization of the ring, to provide 4-hydroxybenzoate (4HB) for the ubiquinone pathway.</text>
</comment>
<dbReference type="EMBL" id="JBHTJS010000028">
    <property type="protein sequence ID" value="MFD1007867.1"/>
    <property type="molecule type" value="Genomic_DNA"/>
</dbReference>
<evidence type="ECO:0000256" key="2">
    <source>
        <dbReference type="ARBA" id="ARBA00022688"/>
    </source>
</evidence>
<keyword evidence="7" id="KW-1185">Reference proteome</keyword>
<feature type="binding site" evidence="4">
    <location>
        <position position="117"/>
    </location>
    <ligand>
        <name>substrate</name>
    </ligand>
</feature>
<dbReference type="HAMAP" id="MF_01632">
    <property type="entry name" value="UbiC"/>
    <property type="match status" value="1"/>
</dbReference>
<dbReference type="Proteomes" id="UP001597048">
    <property type="component" value="Unassembled WGS sequence"/>
</dbReference>
<gene>
    <name evidence="4" type="primary">ubiC</name>
    <name evidence="6" type="ORF">ACFQ1C_06850</name>
</gene>
<dbReference type="Pfam" id="PF04345">
    <property type="entry name" value="Chor_lyase"/>
    <property type="match status" value="1"/>
</dbReference>
<proteinExistence type="inferred from homology"/>
<protein>
    <recommendedName>
        <fullName evidence="4">Probable chorismate pyruvate-lyase</fullName>
        <shortName evidence="4">CL</shortName>
        <shortName evidence="4">CPL</shortName>
        <ecNumber evidence="4">4.1.3.40</ecNumber>
    </recommendedName>
</protein>
<dbReference type="SUPFAM" id="SSF64288">
    <property type="entry name" value="Chorismate lyase-like"/>
    <property type="match status" value="1"/>
</dbReference>
<feature type="binding site" evidence="4">
    <location>
        <position position="80"/>
    </location>
    <ligand>
        <name>substrate</name>
    </ligand>
</feature>
<evidence type="ECO:0000256" key="5">
    <source>
        <dbReference type="SAM" id="MobiDB-lite"/>
    </source>
</evidence>
<comment type="similarity">
    <text evidence="4">Belongs to the UbiC family.</text>
</comment>
<comment type="catalytic activity">
    <reaction evidence="4">
        <text>chorismate = 4-hydroxybenzoate + pyruvate</text>
        <dbReference type="Rhea" id="RHEA:16505"/>
        <dbReference type="ChEBI" id="CHEBI:15361"/>
        <dbReference type="ChEBI" id="CHEBI:17879"/>
        <dbReference type="ChEBI" id="CHEBI:29748"/>
        <dbReference type="EC" id="4.1.3.40"/>
    </reaction>
</comment>
<dbReference type="EC" id="4.1.3.40" evidence="4"/>
<dbReference type="PANTHER" id="PTHR38683:SF1">
    <property type="entry name" value="CHORISMATE PYRUVATE-LYASE"/>
    <property type="match status" value="1"/>
</dbReference>
<sequence>MIYPTDAPWSWNTRQPERQLESQPECQQELRDWLQDTGSLTERLRQCCQHFRVQLQRTRAQVSLTVDQAAWLGVDRAYCREVLLLCDNQPWVYASSLYSPAALKAVPALGGLGERALGELLFEHPKLTRSDFEFAQLTRNQWLQLLQEQAELGPASLFSNIPTNTQASASDALPWARRSLLAIPQAGVLVTELFLPAAQRYRESNRELNREHR</sequence>
<dbReference type="InterPro" id="IPR007440">
    <property type="entry name" value="Chorismate--pyruvate_lyase"/>
</dbReference>
<evidence type="ECO:0000256" key="1">
    <source>
        <dbReference type="ARBA" id="ARBA00022490"/>
    </source>
</evidence>
<organism evidence="6 7">
    <name type="scientific">Oceanisphaera ostreae</name>
    <dbReference type="NCBI Taxonomy" id="914151"/>
    <lineage>
        <taxon>Bacteria</taxon>
        <taxon>Pseudomonadati</taxon>
        <taxon>Pseudomonadota</taxon>
        <taxon>Gammaproteobacteria</taxon>
        <taxon>Aeromonadales</taxon>
        <taxon>Aeromonadaceae</taxon>
        <taxon>Oceanisphaera</taxon>
    </lineage>
</organism>